<dbReference type="PANTHER" id="PTHR43130">
    <property type="entry name" value="ARAC-FAMILY TRANSCRIPTIONAL REGULATOR"/>
    <property type="match status" value="1"/>
</dbReference>
<name>A0A8T9PYK1_9BACT</name>
<evidence type="ECO:0000259" key="3">
    <source>
        <dbReference type="PROSITE" id="PS01124"/>
    </source>
</evidence>
<organism evidence="4 5">
    <name type="scientific">Hymenobacter cellulosilyticus</name>
    <dbReference type="NCBI Taxonomy" id="2932248"/>
    <lineage>
        <taxon>Bacteria</taxon>
        <taxon>Pseudomonadati</taxon>
        <taxon>Bacteroidota</taxon>
        <taxon>Cytophagia</taxon>
        <taxon>Cytophagales</taxon>
        <taxon>Hymenobacteraceae</taxon>
        <taxon>Hymenobacter</taxon>
    </lineage>
</organism>
<dbReference type="InterPro" id="IPR002818">
    <property type="entry name" value="DJ-1/PfpI"/>
</dbReference>
<evidence type="ECO:0000313" key="5">
    <source>
        <dbReference type="Proteomes" id="UP000831796"/>
    </source>
</evidence>
<dbReference type="Gene3D" id="1.10.10.60">
    <property type="entry name" value="Homeodomain-like"/>
    <property type="match status" value="2"/>
</dbReference>
<dbReference type="Gene3D" id="3.40.50.880">
    <property type="match status" value="1"/>
</dbReference>
<dbReference type="GO" id="GO:0043565">
    <property type="term" value="F:sequence-specific DNA binding"/>
    <property type="evidence" value="ECO:0007669"/>
    <property type="project" value="InterPro"/>
</dbReference>
<keyword evidence="5" id="KW-1185">Reference proteome</keyword>
<dbReference type="InterPro" id="IPR029062">
    <property type="entry name" value="Class_I_gatase-like"/>
</dbReference>
<evidence type="ECO:0000256" key="2">
    <source>
        <dbReference type="ARBA" id="ARBA00023163"/>
    </source>
</evidence>
<dbReference type="SUPFAM" id="SSF52317">
    <property type="entry name" value="Class I glutamine amidotransferase-like"/>
    <property type="match status" value="1"/>
</dbReference>
<dbReference type="PROSITE" id="PS01124">
    <property type="entry name" value="HTH_ARAC_FAMILY_2"/>
    <property type="match status" value="1"/>
</dbReference>
<sequence>MMTRIFFCFPAQVHLLDINGPAHIFYEARELGADLELHFLSLDGAPQATSSAGLAFTRLESFGNFTLGPQDYVFLPGLDRQLLFDAAFNQSLAPFHAWLRVQHGRGAQLCAVCTGAYLLAGAGLLNGRQCTTHWKYLADFRHRFPAALLLQDRLFVKDQNVYSTAGVSSGIDLALYILEEAYGPLLTAQVAKEVVVYMRRTEKDPQLSVFLQHRNHLDDRIHRVQDHLARDLSQGRNLEKLAAAVSMSPRNLTRLFKKTTGLTIGHYQDKLRLERAVALLREGLKVEAVAQSCGFAGANQFRELLKKQAGVLPSQVGSGG</sequence>
<dbReference type="AlphaFoldDB" id="A0A8T9PYK1"/>
<dbReference type="InterPro" id="IPR009057">
    <property type="entry name" value="Homeodomain-like_sf"/>
</dbReference>
<reference evidence="4" key="1">
    <citation type="submission" date="2022-04" db="EMBL/GenBank/DDBJ databases">
        <title>Hymenobacter sp. isolated from the air.</title>
        <authorList>
            <person name="Won M."/>
            <person name="Lee C.-M."/>
            <person name="Woen H.-Y."/>
            <person name="Kwon S.-W."/>
        </authorList>
    </citation>
    <scope>NUCLEOTIDE SEQUENCE</scope>
    <source>
        <strain evidence="4">5116S-3</strain>
    </source>
</reference>
<accession>A0A8T9PYK1</accession>
<dbReference type="Pfam" id="PF12833">
    <property type="entry name" value="HTH_18"/>
    <property type="match status" value="1"/>
</dbReference>
<dbReference type="Proteomes" id="UP000831796">
    <property type="component" value="Chromosome"/>
</dbReference>
<dbReference type="PANTHER" id="PTHR43130:SF3">
    <property type="entry name" value="HTH-TYPE TRANSCRIPTIONAL REGULATOR RV1931C"/>
    <property type="match status" value="1"/>
</dbReference>
<dbReference type="SUPFAM" id="SSF46689">
    <property type="entry name" value="Homeodomain-like"/>
    <property type="match status" value="2"/>
</dbReference>
<proteinExistence type="predicted"/>
<gene>
    <name evidence="4" type="ORF">MUN79_15385</name>
</gene>
<dbReference type="SMART" id="SM00342">
    <property type="entry name" value="HTH_ARAC"/>
    <property type="match status" value="1"/>
</dbReference>
<evidence type="ECO:0000313" key="4">
    <source>
        <dbReference type="EMBL" id="UOQ70147.1"/>
    </source>
</evidence>
<keyword evidence="1" id="KW-0805">Transcription regulation</keyword>
<dbReference type="Pfam" id="PF01965">
    <property type="entry name" value="DJ-1_PfpI"/>
    <property type="match status" value="1"/>
</dbReference>
<feature type="domain" description="HTH araC/xylS-type" evidence="3">
    <location>
        <begin position="222"/>
        <end position="319"/>
    </location>
</feature>
<dbReference type="GO" id="GO:0003700">
    <property type="term" value="F:DNA-binding transcription factor activity"/>
    <property type="evidence" value="ECO:0007669"/>
    <property type="project" value="InterPro"/>
</dbReference>
<dbReference type="InterPro" id="IPR018060">
    <property type="entry name" value="HTH_AraC"/>
</dbReference>
<keyword evidence="2" id="KW-0804">Transcription</keyword>
<dbReference type="RefSeq" id="WP_244673571.1">
    <property type="nucleotide sequence ID" value="NZ_CP095046.1"/>
</dbReference>
<protein>
    <submittedName>
        <fullName evidence="4">Helix-turn-helix domain-containing protein</fullName>
    </submittedName>
</protein>
<dbReference type="InterPro" id="IPR052158">
    <property type="entry name" value="INH-QAR"/>
</dbReference>
<dbReference type="EMBL" id="CP095046">
    <property type="protein sequence ID" value="UOQ70147.1"/>
    <property type="molecule type" value="Genomic_DNA"/>
</dbReference>
<evidence type="ECO:0000256" key="1">
    <source>
        <dbReference type="ARBA" id="ARBA00023015"/>
    </source>
</evidence>
<dbReference type="KEGG" id="hcu:MUN79_15385"/>